<dbReference type="PANTHER" id="PTHR43895:SF28">
    <property type="entry name" value="CBL-INTERACTING SERINE_THREONINE-PROTEIN KINASE 15"/>
    <property type="match status" value="1"/>
</dbReference>
<evidence type="ECO:0000313" key="13">
    <source>
        <dbReference type="Proteomes" id="UP001054889"/>
    </source>
</evidence>
<reference evidence="12" key="1">
    <citation type="journal article" date="2018" name="DNA Res.">
        <title>Multiple hybrid de novo genome assembly of finger millet, an orphan allotetraploid crop.</title>
        <authorList>
            <person name="Hatakeyama M."/>
            <person name="Aluri S."/>
            <person name="Balachadran M.T."/>
            <person name="Sivarajan S.R."/>
            <person name="Patrignani A."/>
            <person name="Gruter S."/>
            <person name="Poveda L."/>
            <person name="Shimizu-Inatsugi R."/>
            <person name="Baeten J."/>
            <person name="Francoijs K.J."/>
            <person name="Nataraja K.N."/>
            <person name="Reddy Y.A.N."/>
            <person name="Phadnis S."/>
            <person name="Ravikumar R.L."/>
            <person name="Schlapbach R."/>
            <person name="Sreeman S.M."/>
            <person name="Shimizu K.K."/>
        </authorList>
    </citation>
    <scope>NUCLEOTIDE SEQUENCE</scope>
</reference>
<dbReference type="Proteomes" id="UP001054889">
    <property type="component" value="Unassembled WGS sequence"/>
</dbReference>
<comment type="catalytic activity">
    <reaction evidence="9">
        <text>L-threonyl-[protein] + ATP = O-phospho-L-threonyl-[protein] + ADP + H(+)</text>
        <dbReference type="Rhea" id="RHEA:46608"/>
        <dbReference type="Rhea" id="RHEA-COMP:11060"/>
        <dbReference type="Rhea" id="RHEA-COMP:11605"/>
        <dbReference type="ChEBI" id="CHEBI:15378"/>
        <dbReference type="ChEBI" id="CHEBI:30013"/>
        <dbReference type="ChEBI" id="CHEBI:30616"/>
        <dbReference type="ChEBI" id="CHEBI:61977"/>
        <dbReference type="ChEBI" id="CHEBI:456216"/>
        <dbReference type="EC" id="2.7.11.1"/>
    </reaction>
</comment>
<dbReference type="FunFam" id="3.30.310.80:FF:000005">
    <property type="entry name" value="Non-specific serine/threonine protein kinase"/>
    <property type="match status" value="1"/>
</dbReference>
<reference evidence="12" key="2">
    <citation type="submission" date="2021-12" db="EMBL/GenBank/DDBJ databases">
        <title>Resequencing data analysis of finger millet.</title>
        <authorList>
            <person name="Hatakeyama M."/>
            <person name="Aluri S."/>
            <person name="Balachadran M.T."/>
            <person name="Sivarajan S.R."/>
            <person name="Poveda L."/>
            <person name="Shimizu-Inatsugi R."/>
            <person name="Schlapbach R."/>
            <person name="Sreeman S.M."/>
            <person name="Shimizu K.K."/>
        </authorList>
    </citation>
    <scope>NUCLEOTIDE SEQUENCE</scope>
</reference>
<dbReference type="PANTHER" id="PTHR43895">
    <property type="entry name" value="CALCIUM/CALMODULIN-DEPENDENT PROTEIN KINASE KINASE-RELATED"/>
    <property type="match status" value="1"/>
</dbReference>
<comment type="similarity">
    <text evidence="1">Belongs to the protein kinase superfamily. CAMK Ser/Thr protein kinase family. SNF1 subfamily.</text>
</comment>
<gene>
    <name evidence="12" type="primary">gb29722</name>
    <name evidence="12" type="ORF">PR202_gb29722</name>
</gene>
<keyword evidence="13" id="KW-1185">Reference proteome</keyword>
<dbReference type="InterPro" id="IPR011009">
    <property type="entry name" value="Kinase-like_dom_sf"/>
</dbReference>
<evidence type="ECO:0000256" key="7">
    <source>
        <dbReference type="ARBA" id="ARBA00022840"/>
    </source>
</evidence>
<dbReference type="EMBL" id="BQKI01000134">
    <property type="protein sequence ID" value="GJN40501.1"/>
    <property type="molecule type" value="Genomic_DNA"/>
</dbReference>
<evidence type="ECO:0000256" key="4">
    <source>
        <dbReference type="ARBA" id="ARBA00022679"/>
    </source>
</evidence>
<dbReference type="InterPro" id="IPR018451">
    <property type="entry name" value="NAF/FISL_domain"/>
</dbReference>
<evidence type="ECO:0000259" key="11">
    <source>
        <dbReference type="PROSITE" id="PS50816"/>
    </source>
</evidence>
<dbReference type="GO" id="GO:0005524">
    <property type="term" value="F:ATP binding"/>
    <property type="evidence" value="ECO:0007669"/>
    <property type="project" value="UniProtKB-KW"/>
</dbReference>
<keyword evidence="8" id="KW-0464">Manganese</keyword>
<feature type="domain" description="NAF" evidence="11">
    <location>
        <begin position="99"/>
        <end position="123"/>
    </location>
</feature>
<keyword evidence="5" id="KW-0547">Nucleotide-binding</keyword>
<evidence type="ECO:0000256" key="2">
    <source>
        <dbReference type="ARBA" id="ARBA00012513"/>
    </source>
</evidence>
<dbReference type="SUPFAM" id="SSF56112">
    <property type="entry name" value="Protein kinase-like (PK-like)"/>
    <property type="match status" value="1"/>
</dbReference>
<evidence type="ECO:0000313" key="12">
    <source>
        <dbReference type="EMBL" id="GJN40501.1"/>
    </source>
</evidence>
<keyword evidence="6" id="KW-0418">Kinase</keyword>
<accession>A0AAV5G2L2</accession>
<protein>
    <recommendedName>
        <fullName evidence="2">non-specific serine/threonine protein kinase</fullName>
        <ecNumber evidence="2">2.7.11.1</ecNumber>
    </recommendedName>
</protein>
<dbReference type="CDD" id="cd12195">
    <property type="entry name" value="CIPK_C"/>
    <property type="match status" value="1"/>
</dbReference>
<keyword evidence="4" id="KW-0808">Transferase</keyword>
<comment type="caution">
    <text evidence="12">The sequence shown here is derived from an EMBL/GenBank/DDBJ whole genome shotgun (WGS) entry which is preliminary data.</text>
</comment>
<evidence type="ECO:0000256" key="10">
    <source>
        <dbReference type="ARBA" id="ARBA00048679"/>
    </source>
</evidence>
<evidence type="ECO:0000256" key="1">
    <source>
        <dbReference type="ARBA" id="ARBA00006234"/>
    </source>
</evidence>
<evidence type="ECO:0000256" key="3">
    <source>
        <dbReference type="ARBA" id="ARBA00022527"/>
    </source>
</evidence>
<dbReference type="GO" id="GO:0004674">
    <property type="term" value="F:protein serine/threonine kinase activity"/>
    <property type="evidence" value="ECO:0007669"/>
    <property type="project" value="UniProtKB-KW"/>
</dbReference>
<organism evidence="12 13">
    <name type="scientific">Eleusine coracana subsp. coracana</name>
    <dbReference type="NCBI Taxonomy" id="191504"/>
    <lineage>
        <taxon>Eukaryota</taxon>
        <taxon>Viridiplantae</taxon>
        <taxon>Streptophyta</taxon>
        <taxon>Embryophyta</taxon>
        <taxon>Tracheophyta</taxon>
        <taxon>Spermatophyta</taxon>
        <taxon>Magnoliopsida</taxon>
        <taxon>Liliopsida</taxon>
        <taxon>Poales</taxon>
        <taxon>Poaceae</taxon>
        <taxon>PACMAD clade</taxon>
        <taxon>Chloridoideae</taxon>
        <taxon>Cynodonteae</taxon>
        <taxon>Eleusininae</taxon>
        <taxon>Eleusine</taxon>
    </lineage>
</organism>
<keyword evidence="3" id="KW-0723">Serine/threonine-protein kinase</keyword>
<dbReference type="PROSITE" id="PS50816">
    <property type="entry name" value="NAF"/>
    <property type="match status" value="1"/>
</dbReference>
<dbReference type="Gene3D" id="1.10.510.10">
    <property type="entry name" value="Transferase(Phosphotransferase) domain 1"/>
    <property type="match status" value="1"/>
</dbReference>
<name>A0AAV5G2L2_ELECO</name>
<keyword evidence="7" id="KW-0067">ATP-binding</keyword>
<sequence>METEKNGNILLQRYEVGRLLGQGTFAKVGLMEQIKREISVMKLVRHPNIVQLYEGLDSKLLRKNMEMKGKVTALVDVNAAFSSIGSSNSKLVDQKQDEAKVTNLNAFDIISLSEGFDLSGLFEETEKRKETRFTSSKSASDIISKLEDVATCSKLNVKKKEGGVLKLEGASEGRKGVLTIDAEIFEVTPSFHLVEIKKNNGDTLEYENLWKQDMKPALKDIVWAWQGERQDQQVDGHKQPESPLH</sequence>
<evidence type="ECO:0000256" key="6">
    <source>
        <dbReference type="ARBA" id="ARBA00022777"/>
    </source>
</evidence>
<evidence type="ECO:0000256" key="5">
    <source>
        <dbReference type="ARBA" id="ARBA00022741"/>
    </source>
</evidence>
<dbReference type="AlphaFoldDB" id="A0AAV5G2L2"/>
<evidence type="ECO:0000256" key="8">
    <source>
        <dbReference type="ARBA" id="ARBA00023211"/>
    </source>
</evidence>
<evidence type="ECO:0000256" key="9">
    <source>
        <dbReference type="ARBA" id="ARBA00047899"/>
    </source>
</evidence>
<dbReference type="Pfam" id="PF03822">
    <property type="entry name" value="NAF"/>
    <property type="match status" value="1"/>
</dbReference>
<dbReference type="InterPro" id="IPR004041">
    <property type="entry name" value="NAF_dom"/>
</dbReference>
<dbReference type="GO" id="GO:0007165">
    <property type="term" value="P:signal transduction"/>
    <property type="evidence" value="ECO:0007669"/>
    <property type="project" value="InterPro"/>
</dbReference>
<proteinExistence type="inferred from homology"/>
<comment type="catalytic activity">
    <reaction evidence="10">
        <text>L-seryl-[protein] + ATP = O-phospho-L-seryl-[protein] + ADP + H(+)</text>
        <dbReference type="Rhea" id="RHEA:17989"/>
        <dbReference type="Rhea" id="RHEA-COMP:9863"/>
        <dbReference type="Rhea" id="RHEA-COMP:11604"/>
        <dbReference type="ChEBI" id="CHEBI:15378"/>
        <dbReference type="ChEBI" id="CHEBI:29999"/>
        <dbReference type="ChEBI" id="CHEBI:30616"/>
        <dbReference type="ChEBI" id="CHEBI:83421"/>
        <dbReference type="ChEBI" id="CHEBI:456216"/>
        <dbReference type="EC" id="2.7.11.1"/>
    </reaction>
</comment>
<dbReference type="Gene3D" id="3.30.310.80">
    <property type="entry name" value="Kinase associated domain 1, KA1"/>
    <property type="match status" value="1"/>
</dbReference>
<dbReference type="EC" id="2.7.11.1" evidence="2"/>